<dbReference type="PROSITE" id="PS01039">
    <property type="entry name" value="SBP_BACTERIAL_3"/>
    <property type="match status" value="1"/>
</dbReference>
<dbReference type="GO" id="GO:0016020">
    <property type="term" value="C:membrane"/>
    <property type="evidence" value="ECO:0007669"/>
    <property type="project" value="InterPro"/>
</dbReference>
<dbReference type="SMART" id="SM00062">
    <property type="entry name" value="PBPb"/>
    <property type="match status" value="1"/>
</dbReference>
<comment type="subcellular location">
    <subcellularLocation>
        <location evidence="1">Cell envelope</location>
    </subcellularLocation>
</comment>
<feature type="chain" id="PRO_5039388136" evidence="5">
    <location>
        <begin position="22"/>
        <end position="259"/>
    </location>
</feature>
<dbReference type="AlphaFoldDB" id="A0A4Z1E1S4"/>
<dbReference type="Proteomes" id="UP000297318">
    <property type="component" value="Unassembled WGS sequence"/>
</dbReference>
<dbReference type="PROSITE" id="PS51257">
    <property type="entry name" value="PROKAR_LIPOPROTEIN"/>
    <property type="match status" value="1"/>
</dbReference>
<feature type="signal peptide" evidence="5">
    <location>
        <begin position="1"/>
        <end position="21"/>
    </location>
</feature>
<accession>A0A4Z1E1S4</accession>
<dbReference type="InterPro" id="IPR018313">
    <property type="entry name" value="SBP_3_CS"/>
</dbReference>
<dbReference type="InterPro" id="IPR001638">
    <property type="entry name" value="Solute-binding_3/MltF_N"/>
</dbReference>
<dbReference type="Pfam" id="PF00497">
    <property type="entry name" value="SBP_bac_3"/>
    <property type="match status" value="1"/>
</dbReference>
<dbReference type="GO" id="GO:0015276">
    <property type="term" value="F:ligand-gated monoatomic ion channel activity"/>
    <property type="evidence" value="ECO:0007669"/>
    <property type="project" value="InterPro"/>
</dbReference>
<dbReference type="Gene3D" id="3.40.190.10">
    <property type="entry name" value="Periplasmic binding protein-like II"/>
    <property type="match status" value="2"/>
</dbReference>
<evidence type="ECO:0000259" key="6">
    <source>
        <dbReference type="SMART" id="SM00062"/>
    </source>
</evidence>
<evidence type="ECO:0000313" key="8">
    <source>
        <dbReference type="EMBL" id="TGO05826.1"/>
    </source>
</evidence>
<keyword evidence="9" id="KW-1185">Reference proteome</keyword>
<dbReference type="InterPro" id="IPR001320">
    <property type="entry name" value="Iontro_rcpt_C"/>
</dbReference>
<feature type="domain" description="Solute-binding protein family 3/N-terminal" evidence="6">
    <location>
        <begin position="38"/>
        <end position="256"/>
    </location>
</feature>
<reference evidence="8 9" key="1">
    <citation type="submission" date="2018-11" db="EMBL/GenBank/DDBJ databases">
        <title>Complete genome sequencing of the Actinobacteria Serinibacter sp. K3-2.</title>
        <authorList>
            <person name="Rakitin A.L."/>
            <person name="Beletsky A.V."/>
            <person name="Mardanov A.V."/>
            <person name="Ravin N.V."/>
            <person name="Gromova A.S."/>
            <person name="Filippova S.N."/>
            <person name="Gal'Chenko V.F."/>
        </authorList>
    </citation>
    <scope>NUCLEOTIDE SEQUENCE [LARGE SCALE GENOMIC DNA]</scope>
    <source>
        <strain evidence="8 9">K3-2</strain>
    </source>
</reference>
<evidence type="ECO:0000256" key="3">
    <source>
        <dbReference type="ARBA" id="ARBA00022729"/>
    </source>
</evidence>
<keyword evidence="3 5" id="KW-0732">Signal</keyword>
<dbReference type="SUPFAM" id="SSF53850">
    <property type="entry name" value="Periplasmic binding protein-like II"/>
    <property type="match status" value="1"/>
</dbReference>
<proteinExistence type="inferred from homology"/>
<gene>
    <name evidence="8" type="ORF">SERN_0018</name>
</gene>
<dbReference type="GO" id="GO:0030313">
    <property type="term" value="C:cell envelope"/>
    <property type="evidence" value="ECO:0007669"/>
    <property type="project" value="UniProtKB-SubCell"/>
</dbReference>
<sequence>MTRVHKVAGALAVAALGVTLAACGGGSEGDGDAAASDVLRVGTEGTYSPFTFHDPESNDLTGYDVEVITAVADELGLEVEFFETQWDAIFAGLEADRFDVIANQVTINPEREELYDLSSPYTVSTGVAVVPTGSAIASEADLSGLTSAQSSTSNWAEVAREAGADVEAVEGFTQAVTLLKQGRVDVTLNDNLAVLDYLTTSGDTDVEVAFEVGEPSEQAFALRKDSPLTAEIDGALETLRDNGTLAEISERWFGEDVSS</sequence>
<evidence type="ECO:0000313" key="9">
    <source>
        <dbReference type="Proteomes" id="UP000297318"/>
    </source>
</evidence>
<comment type="similarity">
    <text evidence="2 4">Belongs to the bacterial solute-binding protein 3 family.</text>
</comment>
<evidence type="ECO:0000256" key="4">
    <source>
        <dbReference type="RuleBase" id="RU003744"/>
    </source>
</evidence>
<dbReference type="SMART" id="SM00079">
    <property type="entry name" value="PBPe"/>
    <property type="match status" value="1"/>
</dbReference>
<dbReference type="CDD" id="cd13711">
    <property type="entry name" value="PBP2_Ngo0372_TcyA"/>
    <property type="match status" value="1"/>
</dbReference>
<evidence type="ECO:0000256" key="5">
    <source>
        <dbReference type="SAM" id="SignalP"/>
    </source>
</evidence>
<organism evidence="8 9">
    <name type="scientific">Serinibacter arcticus</name>
    <dbReference type="NCBI Taxonomy" id="1655435"/>
    <lineage>
        <taxon>Bacteria</taxon>
        <taxon>Bacillati</taxon>
        <taxon>Actinomycetota</taxon>
        <taxon>Actinomycetes</taxon>
        <taxon>Micrococcales</taxon>
        <taxon>Beutenbergiaceae</taxon>
        <taxon>Serinibacter</taxon>
    </lineage>
</organism>
<dbReference type="RefSeq" id="WP_135848130.1">
    <property type="nucleotide sequence ID" value="NZ_RHPJ01000001.1"/>
</dbReference>
<evidence type="ECO:0000256" key="2">
    <source>
        <dbReference type="ARBA" id="ARBA00010333"/>
    </source>
</evidence>
<dbReference type="PANTHER" id="PTHR35936:SF34">
    <property type="entry name" value="ABC TRANSPORTER EXTRACELLULAR-BINDING PROTEIN YCKB-RELATED"/>
    <property type="match status" value="1"/>
</dbReference>
<dbReference type="PANTHER" id="PTHR35936">
    <property type="entry name" value="MEMBRANE-BOUND LYTIC MUREIN TRANSGLYCOSYLASE F"/>
    <property type="match status" value="1"/>
</dbReference>
<evidence type="ECO:0000256" key="1">
    <source>
        <dbReference type="ARBA" id="ARBA00004196"/>
    </source>
</evidence>
<dbReference type="EMBL" id="RHPJ01000001">
    <property type="protein sequence ID" value="TGO05826.1"/>
    <property type="molecule type" value="Genomic_DNA"/>
</dbReference>
<protein>
    <submittedName>
        <fullName evidence="8">L-Cystine ABC transporter, periplasmic cystine-binding protein TcyA</fullName>
    </submittedName>
</protein>
<evidence type="ECO:0000259" key="7">
    <source>
        <dbReference type="SMART" id="SM00079"/>
    </source>
</evidence>
<feature type="domain" description="Ionotropic glutamate receptor C-terminal" evidence="7">
    <location>
        <begin position="38"/>
        <end position="255"/>
    </location>
</feature>
<name>A0A4Z1E1S4_9MICO</name>
<comment type="caution">
    <text evidence="8">The sequence shown here is derived from an EMBL/GenBank/DDBJ whole genome shotgun (WGS) entry which is preliminary data.</text>
</comment>